<feature type="transmembrane region" description="Helical" evidence="1">
    <location>
        <begin position="203"/>
        <end position="231"/>
    </location>
</feature>
<dbReference type="OrthoDB" id="16820at2759"/>
<feature type="transmembrane region" description="Helical" evidence="1">
    <location>
        <begin position="277"/>
        <end position="296"/>
    </location>
</feature>
<feature type="transmembrane region" description="Helical" evidence="1">
    <location>
        <begin position="169"/>
        <end position="191"/>
    </location>
</feature>
<gene>
    <name evidence="2" type="ORF">HYQ45_000923</name>
</gene>
<keyword evidence="1" id="KW-1133">Transmembrane helix</keyword>
<proteinExistence type="predicted"/>
<comment type="caution">
    <text evidence="2">The sequence shown here is derived from an EMBL/GenBank/DDBJ whole genome shotgun (WGS) entry which is preliminary data.</text>
</comment>
<sequence>MRDGRGGDLKGLTTEEVIQVSHEMQTARHERAELIVSSSHQRQALFAFEKPLQSRLILDWVSPVFGSESLLNRIASNYLGATIIKTLPVPYRERSIPFNDELQSAPVPNKASATGRRIMIGVMALALLVTSTAWRVDLDELQGLGPKNVTRSLDNVVAAPTPSTLNIEAFSTLSIIYPLTQFISPLLIYTVEGYRIGNQATPLAMPLLFSAAIGLIGINLTAPLHAVLIAICSNERPSGRAVPLEVAGSLVPALTLGYILPSILAIIPLLRAKRVDLLRFAPFLFSVLTSLFTSGLRRWQWHSCSTTKDRSRPDMDRYTKRDLQTLKSTYSFAFGIQATAHLVALGVTCYSSGAWVNRTLLPSTNLTVSDIPLSNMGEDFDSLHKYDLMAGLAAVIASKMYSIWDLRRLGYIKTLEAIEVAVSVVAGQVLVGPGATWAGLWYWRESVIANQSV</sequence>
<dbReference type="EMBL" id="JAEMWZ010000013">
    <property type="protein sequence ID" value="KAG7142830.1"/>
    <property type="molecule type" value="Genomic_DNA"/>
</dbReference>
<keyword evidence="1" id="KW-0472">Membrane</keyword>
<evidence type="ECO:0000313" key="2">
    <source>
        <dbReference type="EMBL" id="KAG7142830.1"/>
    </source>
</evidence>
<dbReference type="Proteomes" id="UP000689129">
    <property type="component" value="Unassembled WGS sequence"/>
</dbReference>
<feature type="transmembrane region" description="Helical" evidence="1">
    <location>
        <begin position="251"/>
        <end position="270"/>
    </location>
</feature>
<keyword evidence="1" id="KW-0812">Transmembrane</keyword>
<name>A0A8I3A1F2_VERLO</name>
<feature type="transmembrane region" description="Helical" evidence="1">
    <location>
        <begin position="118"/>
        <end position="136"/>
    </location>
</feature>
<protein>
    <submittedName>
        <fullName evidence="2">Uncharacterized protein</fullName>
    </submittedName>
</protein>
<organism evidence="2 3">
    <name type="scientific">Verticillium longisporum</name>
    <name type="common">Verticillium dahliae var. longisporum</name>
    <dbReference type="NCBI Taxonomy" id="100787"/>
    <lineage>
        <taxon>Eukaryota</taxon>
        <taxon>Fungi</taxon>
        <taxon>Dikarya</taxon>
        <taxon>Ascomycota</taxon>
        <taxon>Pezizomycotina</taxon>
        <taxon>Sordariomycetes</taxon>
        <taxon>Hypocreomycetidae</taxon>
        <taxon>Glomerellales</taxon>
        <taxon>Plectosphaerellaceae</taxon>
        <taxon>Verticillium</taxon>
    </lineage>
</organism>
<reference evidence="2" key="1">
    <citation type="journal article" date="2021" name="Mol. Plant Pathol.">
        <title>A 20-kb lineage-specific genomic region tames virulence in pathogenic amphidiploid Verticillium longisporum.</title>
        <authorList>
            <person name="Harting R."/>
            <person name="Starke J."/>
            <person name="Kusch H."/>
            <person name="Poggeler S."/>
            <person name="Maurus I."/>
            <person name="Schluter R."/>
            <person name="Landesfeind M."/>
            <person name="Bulla I."/>
            <person name="Nowrousian M."/>
            <person name="de Jonge R."/>
            <person name="Stahlhut G."/>
            <person name="Hoff K.J."/>
            <person name="Asshauer K.P."/>
            <person name="Thurmer A."/>
            <person name="Stanke M."/>
            <person name="Daniel R."/>
            <person name="Morgenstern B."/>
            <person name="Thomma B.P.H.J."/>
            <person name="Kronstad J.W."/>
            <person name="Braus-Stromeyer S.A."/>
            <person name="Braus G.H."/>
        </authorList>
    </citation>
    <scope>NUCLEOTIDE SEQUENCE</scope>
    <source>
        <strain evidence="2">Vl32</strain>
    </source>
</reference>
<evidence type="ECO:0000313" key="3">
    <source>
        <dbReference type="Proteomes" id="UP000689129"/>
    </source>
</evidence>
<dbReference type="AlphaFoldDB" id="A0A8I3A1F2"/>
<accession>A0A8I3A1F2</accession>
<evidence type="ECO:0000256" key="1">
    <source>
        <dbReference type="SAM" id="Phobius"/>
    </source>
</evidence>